<name>A0A1H0W8C7_9PSEU</name>
<dbReference type="STRING" id="504798.SAMN05421871_11749"/>
<protein>
    <submittedName>
        <fullName evidence="1">Uncharacterized protein</fullName>
    </submittedName>
</protein>
<dbReference type="EMBL" id="FNJB01000018">
    <property type="protein sequence ID" value="SDP86546.1"/>
    <property type="molecule type" value="Genomic_DNA"/>
</dbReference>
<reference evidence="2" key="1">
    <citation type="submission" date="2016-10" db="EMBL/GenBank/DDBJ databases">
        <authorList>
            <person name="Varghese N."/>
            <person name="Submissions S."/>
        </authorList>
    </citation>
    <scope>NUCLEOTIDE SEQUENCE [LARGE SCALE GENOMIC DNA]</scope>
    <source>
        <strain evidence="2">IBRC-M 10655</strain>
    </source>
</reference>
<evidence type="ECO:0000313" key="1">
    <source>
        <dbReference type="EMBL" id="SDP86546.1"/>
    </source>
</evidence>
<evidence type="ECO:0000313" key="2">
    <source>
        <dbReference type="Proteomes" id="UP000199651"/>
    </source>
</evidence>
<organism evidence="1 2">
    <name type="scientific">Actinokineospora alba</name>
    <dbReference type="NCBI Taxonomy" id="504798"/>
    <lineage>
        <taxon>Bacteria</taxon>
        <taxon>Bacillati</taxon>
        <taxon>Actinomycetota</taxon>
        <taxon>Actinomycetes</taxon>
        <taxon>Pseudonocardiales</taxon>
        <taxon>Pseudonocardiaceae</taxon>
        <taxon>Actinokineospora</taxon>
    </lineage>
</organism>
<keyword evidence="2" id="KW-1185">Reference proteome</keyword>
<proteinExistence type="predicted"/>
<gene>
    <name evidence="1" type="ORF">SAMN05192558_11849</name>
</gene>
<accession>A0A1H0W8C7</accession>
<dbReference type="RefSeq" id="WP_228770318.1">
    <property type="nucleotide sequence ID" value="NZ_FNDV01000017.1"/>
</dbReference>
<dbReference type="Proteomes" id="UP000199651">
    <property type="component" value="Unassembled WGS sequence"/>
</dbReference>
<dbReference type="AlphaFoldDB" id="A0A1H0W8C7"/>
<sequence length="73" mass="7699">MTAVAMSGLREITQVILSVPGPQASKAEVAAWYERKARLLEQIAAEGGPDSDQVSALALLAHRRSAALIDRAA</sequence>